<dbReference type="SMART" id="SM00209">
    <property type="entry name" value="TSP1"/>
    <property type="match status" value="1"/>
</dbReference>
<keyword evidence="7" id="KW-1185">Reference proteome</keyword>
<evidence type="ECO:0000256" key="3">
    <source>
        <dbReference type="ARBA" id="ARBA00023157"/>
    </source>
</evidence>
<dbReference type="PANTHER" id="PTHR13723">
    <property type="entry name" value="ADAMTS A DISINTEGRIN AND METALLOPROTEASE WITH THROMBOSPONDIN MOTIFS PROTEASE"/>
    <property type="match status" value="1"/>
</dbReference>
<evidence type="ECO:0000256" key="1">
    <source>
        <dbReference type="ARBA" id="ARBA00004613"/>
    </source>
</evidence>
<keyword evidence="3" id="KW-1015">Disulfide bond</keyword>
<dbReference type="InterPro" id="IPR036383">
    <property type="entry name" value="TSP1_rpt_sf"/>
</dbReference>
<gene>
    <name evidence="6" type="ORF">SPARVUS_LOCUS9398118</name>
</gene>
<dbReference type="InterPro" id="IPR013273">
    <property type="entry name" value="ADAMTS/ADAMTS-like"/>
</dbReference>
<feature type="signal peptide" evidence="4">
    <location>
        <begin position="1"/>
        <end position="27"/>
    </location>
</feature>
<sequence>MWQENWIRLPGVRLLMSFFIIHTTIQAQVRDSWNLQSERMLYSSSGLWTTWGSWTTCSSSCGDGVVLRSRKCLRISAKDTCVGDLRQYKSCHSKKCPADAVPFRNVQCAVYNNRPIPGSSEKTYNWVPFYGASNACDLNCLAVGYNFYYTFGRVLDGTSCGEDSVGTCISGKCLTAGCDGVLGSGETVDSCGSCGGKKDSCIFIWNVFRDPYPSTGFFQYKNVTRIPAGALHIKVKDQSRNILGSLSGAEPRH</sequence>
<keyword evidence="2" id="KW-0964">Secreted</keyword>
<keyword evidence="4" id="KW-0732">Signal</keyword>
<evidence type="ECO:0000313" key="6">
    <source>
        <dbReference type="EMBL" id="CAI9581100.1"/>
    </source>
</evidence>
<accession>A0ABN9EAP1</accession>
<proteinExistence type="predicted"/>
<dbReference type="InterPro" id="IPR050439">
    <property type="entry name" value="ADAMTS_ADAMTS-like"/>
</dbReference>
<protein>
    <recommendedName>
        <fullName evidence="5">ADAMTS/ADAMTS-like cysteine-rich domain-containing protein</fullName>
    </recommendedName>
</protein>
<name>A0ABN9EAP1_9NEOB</name>
<dbReference type="InterPro" id="IPR045371">
    <property type="entry name" value="ADAMTS_CR_3"/>
</dbReference>
<dbReference type="Proteomes" id="UP001162483">
    <property type="component" value="Unassembled WGS sequence"/>
</dbReference>
<evidence type="ECO:0000259" key="5">
    <source>
        <dbReference type="Pfam" id="PF19236"/>
    </source>
</evidence>
<comment type="subcellular location">
    <subcellularLocation>
        <location evidence="1">Secreted</location>
    </subcellularLocation>
</comment>
<dbReference type="Gene3D" id="2.20.100.10">
    <property type="entry name" value="Thrombospondin type-1 (TSP1) repeat"/>
    <property type="match status" value="1"/>
</dbReference>
<dbReference type="Pfam" id="PF00090">
    <property type="entry name" value="TSP_1"/>
    <property type="match status" value="1"/>
</dbReference>
<feature type="domain" description="ADAMTS/ADAMTS-like cysteine-rich" evidence="5">
    <location>
        <begin position="103"/>
        <end position="201"/>
    </location>
</feature>
<feature type="chain" id="PRO_5045115762" description="ADAMTS/ADAMTS-like cysteine-rich domain-containing protein" evidence="4">
    <location>
        <begin position="28"/>
        <end position="253"/>
    </location>
</feature>
<dbReference type="InterPro" id="IPR000884">
    <property type="entry name" value="TSP1_rpt"/>
</dbReference>
<evidence type="ECO:0000256" key="2">
    <source>
        <dbReference type="ARBA" id="ARBA00022525"/>
    </source>
</evidence>
<dbReference type="SUPFAM" id="SSF82895">
    <property type="entry name" value="TSP-1 type 1 repeat"/>
    <property type="match status" value="1"/>
</dbReference>
<organism evidence="6 7">
    <name type="scientific">Staurois parvus</name>
    <dbReference type="NCBI Taxonomy" id="386267"/>
    <lineage>
        <taxon>Eukaryota</taxon>
        <taxon>Metazoa</taxon>
        <taxon>Chordata</taxon>
        <taxon>Craniata</taxon>
        <taxon>Vertebrata</taxon>
        <taxon>Euteleostomi</taxon>
        <taxon>Amphibia</taxon>
        <taxon>Batrachia</taxon>
        <taxon>Anura</taxon>
        <taxon>Neobatrachia</taxon>
        <taxon>Ranoidea</taxon>
        <taxon>Ranidae</taxon>
        <taxon>Staurois</taxon>
    </lineage>
</organism>
<dbReference type="EMBL" id="CATNWA010015240">
    <property type="protein sequence ID" value="CAI9581100.1"/>
    <property type="molecule type" value="Genomic_DNA"/>
</dbReference>
<dbReference type="PANTHER" id="PTHR13723:SF173">
    <property type="entry name" value="ADAMTS-LIKE PROTEIN 5"/>
    <property type="match status" value="1"/>
</dbReference>
<dbReference type="Gene3D" id="2.60.120.830">
    <property type="match status" value="1"/>
</dbReference>
<dbReference type="PROSITE" id="PS50092">
    <property type="entry name" value="TSP1"/>
    <property type="match status" value="1"/>
</dbReference>
<dbReference type="PRINTS" id="PR01857">
    <property type="entry name" value="ADAMTSFAMILY"/>
</dbReference>
<evidence type="ECO:0000313" key="7">
    <source>
        <dbReference type="Proteomes" id="UP001162483"/>
    </source>
</evidence>
<evidence type="ECO:0000256" key="4">
    <source>
        <dbReference type="SAM" id="SignalP"/>
    </source>
</evidence>
<dbReference type="Pfam" id="PF19236">
    <property type="entry name" value="ADAMTS_CR_3"/>
    <property type="match status" value="1"/>
</dbReference>
<reference evidence="6" key="1">
    <citation type="submission" date="2023-05" db="EMBL/GenBank/DDBJ databases">
        <authorList>
            <person name="Stuckert A."/>
        </authorList>
    </citation>
    <scope>NUCLEOTIDE SEQUENCE</scope>
</reference>
<comment type="caution">
    <text evidence="6">The sequence shown here is derived from an EMBL/GenBank/DDBJ whole genome shotgun (WGS) entry which is preliminary data.</text>
</comment>